<protein>
    <recommendedName>
        <fullName evidence="2">Luciferase-like domain-containing protein</fullName>
    </recommendedName>
</protein>
<evidence type="ECO:0008006" key="2">
    <source>
        <dbReference type="Google" id="ProtNLM"/>
    </source>
</evidence>
<name>X0TJ21_9ZZZZ</name>
<dbReference type="SUPFAM" id="SSF51735">
    <property type="entry name" value="NAD(P)-binding Rossmann-fold domains"/>
    <property type="match status" value="1"/>
</dbReference>
<evidence type="ECO:0000313" key="1">
    <source>
        <dbReference type="EMBL" id="GAF93518.1"/>
    </source>
</evidence>
<feature type="non-terminal residue" evidence="1">
    <location>
        <position position="63"/>
    </location>
</feature>
<reference evidence="1" key="1">
    <citation type="journal article" date="2014" name="Front. Microbiol.">
        <title>High frequency of phylogenetically diverse reductive dehalogenase-homologous genes in deep subseafloor sedimentary metagenomes.</title>
        <authorList>
            <person name="Kawai M."/>
            <person name="Futagami T."/>
            <person name="Toyoda A."/>
            <person name="Takaki Y."/>
            <person name="Nishi S."/>
            <person name="Hori S."/>
            <person name="Arai W."/>
            <person name="Tsubouchi T."/>
            <person name="Morono Y."/>
            <person name="Uchiyama I."/>
            <person name="Ito T."/>
            <person name="Fujiyama A."/>
            <person name="Inagaki F."/>
            <person name="Takami H."/>
        </authorList>
    </citation>
    <scope>NUCLEOTIDE SEQUENCE</scope>
    <source>
        <strain evidence="1">Expedition CK06-06</strain>
    </source>
</reference>
<feature type="non-terminal residue" evidence="1">
    <location>
        <position position="1"/>
    </location>
</feature>
<proteinExistence type="predicted"/>
<gene>
    <name evidence="1" type="ORF">S01H1_24350</name>
</gene>
<dbReference type="AlphaFoldDB" id="X0TJ21"/>
<dbReference type="InterPro" id="IPR036291">
    <property type="entry name" value="NAD(P)-bd_dom_sf"/>
</dbReference>
<accession>X0TJ21</accession>
<organism evidence="1">
    <name type="scientific">marine sediment metagenome</name>
    <dbReference type="NCBI Taxonomy" id="412755"/>
    <lineage>
        <taxon>unclassified sequences</taxon>
        <taxon>metagenomes</taxon>
        <taxon>ecological metagenomes</taxon>
    </lineage>
</organism>
<dbReference type="Gene3D" id="3.40.50.720">
    <property type="entry name" value="NAD(P)-binding Rossmann-like Domain"/>
    <property type="match status" value="1"/>
</dbReference>
<dbReference type="Gene3D" id="3.30.360.10">
    <property type="entry name" value="Dihydrodipicolinate Reductase, domain 2"/>
    <property type="match status" value="1"/>
</dbReference>
<dbReference type="EMBL" id="BARS01014449">
    <property type="protein sequence ID" value="GAF93518.1"/>
    <property type="molecule type" value="Genomic_DNA"/>
</dbReference>
<comment type="caution">
    <text evidence="1">The sequence shown here is derived from an EMBL/GenBank/DDBJ whole genome shotgun (WGS) entry which is preliminary data.</text>
</comment>
<sequence length="63" mass="7435">AEEMVAKAKEKGLCYGINFNHRFTPAARLAKKWIDEGRIGHQLFMNISMWIRNPRETSPWFQI</sequence>